<evidence type="ECO:0000313" key="5">
    <source>
        <dbReference type="EMBL" id="GLX77304.1"/>
    </source>
</evidence>
<gene>
    <name evidence="5" type="ORF">tinsulaeT_06440</name>
</gene>
<accession>A0ABQ6GQ49</accession>
<dbReference type="Gene3D" id="3.30.70.270">
    <property type="match status" value="1"/>
</dbReference>
<feature type="transmembrane region" description="Helical" evidence="3">
    <location>
        <begin position="150"/>
        <end position="173"/>
    </location>
</feature>
<keyword evidence="3" id="KW-1133">Transmembrane helix</keyword>
<protein>
    <recommendedName>
        <fullName evidence="1">diguanylate cyclase</fullName>
        <ecNumber evidence="1">2.7.7.65</ecNumber>
    </recommendedName>
</protein>
<dbReference type="InterPro" id="IPR043128">
    <property type="entry name" value="Rev_trsase/Diguanyl_cyclase"/>
</dbReference>
<feature type="transmembrane region" description="Helical" evidence="3">
    <location>
        <begin position="12"/>
        <end position="30"/>
    </location>
</feature>
<feature type="transmembrane region" description="Helical" evidence="3">
    <location>
        <begin position="203"/>
        <end position="229"/>
    </location>
</feature>
<dbReference type="SUPFAM" id="SSF55073">
    <property type="entry name" value="Nucleotide cyclase"/>
    <property type="match status" value="1"/>
</dbReference>
<feature type="domain" description="GGDEF" evidence="4">
    <location>
        <begin position="251"/>
        <end position="396"/>
    </location>
</feature>
<dbReference type="PANTHER" id="PTHR45138:SF9">
    <property type="entry name" value="DIGUANYLATE CYCLASE DGCM-RELATED"/>
    <property type="match status" value="1"/>
</dbReference>
<dbReference type="EC" id="2.7.7.65" evidence="1"/>
<comment type="catalytic activity">
    <reaction evidence="2">
        <text>2 GTP = 3',3'-c-di-GMP + 2 diphosphate</text>
        <dbReference type="Rhea" id="RHEA:24898"/>
        <dbReference type="ChEBI" id="CHEBI:33019"/>
        <dbReference type="ChEBI" id="CHEBI:37565"/>
        <dbReference type="ChEBI" id="CHEBI:58805"/>
        <dbReference type="EC" id="2.7.7.65"/>
    </reaction>
</comment>
<dbReference type="InterPro" id="IPR029787">
    <property type="entry name" value="Nucleotide_cyclase"/>
</dbReference>
<dbReference type="PROSITE" id="PS50887">
    <property type="entry name" value="GGDEF"/>
    <property type="match status" value="1"/>
</dbReference>
<keyword evidence="3" id="KW-0472">Membrane</keyword>
<feature type="transmembrane region" description="Helical" evidence="3">
    <location>
        <begin position="180"/>
        <end position="197"/>
    </location>
</feature>
<reference evidence="5 6" key="1">
    <citation type="submission" date="2023-03" db="EMBL/GenBank/DDBJ databases">
        <title>Draft genome sequence of Thalassotalea insulae KCTC 62186T.</title>
        <authorList>
            <person name="Sawabe T."/>
        </authorList>
    </citation>
    <scope>NUCLEOTIDE SEQUENCE [LARGE SCALE GENOMIC DNA]</scope>
    <source>
        <strain evidence="5 6">KCTC 62186</strain>
    </source>
</reference>
<dbReference type="InterPro" id="IPR050469">
    <property type="entry name" value="Diguanylate_Cyclase"/>
</dbReference>
<evidence type="ECO:0000313" key="6">
    <source>
        <dbReference type="Proteomes" id="UP001157186"/>
    </source>
</evidence>
<evidence type="ECO:0000256" key="1">
    <source>
        <dbReference type="ARBA" id="ARBA00012528"/>
    </source>
</evidence>
<dbReference type="Pfam" id="PF00990">
    <property type="entry name" value="GGDEF"/>
    <property type="match status" value="1"/>
</dbReference>
<dbReference type="NCBIfam" id="TIGR00254">
    <property type="entry name" value="GGDEF"/>
    <property type="match status" value="1"/>
</dbReference>
<sequence length="396" mass="44669">MLQKLEGLKTTLWTGLAVSLTFAFAFYLQNKWQVKLALIEQVLYGILAVGILFSAQFSRTRITLLLIALSLFYLVKQGVIAGNSWLNANQQWLFVAVIFALAYLILIKDRGLLSIHGVMRLIGLTLCLGLAKGWLYAVDWLVQYNQQQPFIAFDIGAMVVLLPLYAVALFILYQSLRKPALFASSVLTSLVITNLFYQQQLTMPLSVLLSLIAIQYILVVVIDSYYLAYRDELTSLPSRRALNQYALSLGRKYCVAMIDIDHFKKFNDTYGHDIGDQVLKLVASKLATIRAGGRVFRYGGEEFTAIFPRKTAQDVIAELERLRQDIADYKIVIRQPLRKTKKARQGKTSNELKTVSVTISIGVSTRSVKESFEQTVKQADLALYRAKKKGRNNVSD</sequence>
<dbReference type="RefSeq" id="WP_284243151.1">
    <property type="nucleotide sequence ID" value="NZ_BSST01000001.1"/>
</dbReference>
<dbReference type="PANTHER" id="PTHR45138">
    <property type="entry name" value="REGULATORY COMPONENTS OF SENSORY TRANSDUCTION SYSTEM"/>
    <property type="match status" value="1"/>
</dbReference>
<feature type="transmembrane region" description="Helical" evidence="3">
    <location>
        <begin position="62"/>
        <end position="82"/>
    </location>
</feature>
<dbReference type="CDD" id="cd01949">
    <property type="entry name" value="GGDEF"/>
    <property type="match status" value="1"/>
</dbReference>
<name>A0ABQ6GQ49_9GAMM</name>
<organism evidence="5 6">
    <name type="scientific">Thalassotalea insulae</name>
    <dbReference type="NCBI Taxonomy" id="2056778"/>
    <lineage>
        <taxon>Bacteria</taxon>
        <taxon>Pseudomonadati</taxon>
        <taxon>Pseudomonadota</taxon>
        <taxon>Gammaproteobacteria</taxon>
        <taxon>Alteromonadales</taxon>
        <taxon>Colwelliaceae</taxon>
        <taxon>Thalassotalea</taxon>
    </lineage>
</organism>
<dbReference type="InterPro" id="IPR000160">
    <property type="entry name" value="GGDEF_dom"/>
</dbReference>
<proteinExistence type="predicted"/>
<feature type="transmembrane region" description="Helical" evidence="3">
    <location>
        <begin position="88"/>
        <end position="106"/>
    </location>
</feature>
<dbReference type="EMBL" id="BSST01000001">
    <property type="protein sequence ID" value="GLX77304.1"/>
    <property type="molecule type" value="Genomic_DNA"/>
</dbReference>
<feature type="transmembrane region" description="Helical" evidence="3">
    <location>
        <begin position="36"/>
        <end position="55"/>
    </location>
</feature>
<evidence type="ECO:0000256" key="3">
    <source>
        <dbReference type="SAM" id="Phobius"/>
    </source>
</evidence>
<dbReference type="Proteomes" id="UP001157186">
    <property type="component" value="Unassembled WGS sequence"/>
</dbReference>
<dbReference type="SMART" id="SM00267">
    <property type="entry name" value="GGDEF"/>
    <property type="match status" value="1"/>
</dbReference>
<keyword evidence="6" id="KW-1185">Reference proteome</keyword>
<keyword evidence="3" id="KW-0812">Transmembrane</keyword>
<comment type="caution">
    <text evidence="5">The sequence shown here is derived from an EMBL/GenBank/DDBJ whole genome shotgun (WGS) entry which is preliminary data.</text>
</comment>
<evidence type="ECO:0000256" key="2">
    <source>
        <dbReference type="ARBA" id="ARBA00034247"/>
    </source>
</evidence>
<feature type="transmembrane region" description="Helical" evidence="3">
    <location>
        <begin position="118"/>
        <end position="138"/>
    </location>
</feature>
<evidence type="ECO:0000259" key="4">
    <source>
        <dbReference type="PROSITE" id="PS50887"/>
    </source>
</evidence>